<comment type="caution">
    <text evidence="2">The sequence shown here is derived from an EMBL/GenBank/DDBJ whole genome shotgun (WGS) entry which is preliminary data.</text>
</comment>
<name>A0A7W9SUL7_ARMRO</name>
<accession>A0A7W9SUL7</accession>
<dbReference type="PANTHER" id="PTHR43194">
    <property type="entry name" value="HYDROLASE ALPHA/BETA FOLD FAMILY"/>
    <property type="match status" value="1"/>
</dbReference>
<dbReference type="RefSeq" id="WP_184200972.1">
    <property type="nucleotide sequence ID" value="NZ_JACHGW010000004.1"/>
</dbReference>
<evidence type="ECO:0000313" key="2">
    <source>
        <dbReference type="EMBL" id="MBB6052259.1"/>
    </source>
</evidence>
<feature type="domain" description="AB hydrolase-1" evidence="1">
    <location>
        <begin position="67"/>
        <end position="251"/>
    </location>
</feature>
<sequence>MTFSELVRLWLVPPTFPAPSFPIAPREFTLTLGAVPLEGFPAERYPEVLGAHKTVACYEWPGDGPTLVLAHGWGGCAAQFAGWIKPLTQAGYHVLSYDAPAHGASEGTLASAPANAATLKALIEWQGKPVHGIIGHSLGAIATTLALAAGVPVTQAIFLAPICYVSDGLKNHGLRHGLTDSEADGLVAYFQAEFSTDLSLLTALARVSSPPPLTLFHDRADESVPFAEAETIAAHWPGAQLVEVPRVGHTRILLARGVIQQALSVLAG</sequence>
<protein>
    <submittedName>
        <fullName evidence="2">Pimeloyl-ACP methyl ester carboxylesterase</fullName>
    </submittedName>
</protein>
<evidence type="ECO:0000313" key="3">
    <source>
        <dbReference type="Proteomes" id="UP000520814"/>
    </source>
</evidence>
<dbReference type="PANTHER" id="PTHR43194:SF2">
    <property type="entry name" value="PEROXISOMAL MEMBRANE PROTEIN LPX1"/>
    <property type="match status" value="1"/>
</dbReference>
<dbReference type="InterPro" id="IPR029058">
    <property type="entry name" value="AB_hydrolase_fold"/>
</dbReference>
<dbReference type="InterPro" id="IPR050228">
    <property type="entry name" value="Carboxylesterase_BioH"/>
</dbReference>
<dbReference type="InterPro" id="IPR000073">
    <property type="entry name" value="AB_hydrolase_1"/>
</dbReference>
<dbReference type="AlphaFoldDB" id="A0A7W9SUL7"/>
<dbReference type="Pfam" id="PF12697">
    <property type="entry name" value="Abhydrolase_6"/>
    <property type="match status" value="1"/>
</dbReference>
<dbReference type="SUPFAM" id="SSF53474">
    <property type="entry name" value="alpha/beta-Hydrolases"/>
    <property type="match status" value="1"/>
</dbReference>
<proteinExistence type="predicted"/>
<evidence type="ECO:0000259" key="1">
    <source>
        <dbReference type="Pfam" id="PF12697"/>
    </source>
</evidence>
<dbReference type="Gene3D" id="3.40.50.1820">
    <property type="entry name" value="alpha/beta hydrolase"/>
    <property type="match status" value="1"/>
</dbReference>
<reference evidence="2 3" key="1">
    <citation type="submission" date="2020-08" db="EMBL/GenBank/DDBJ databases">
        <title>Genomic Encyclopedia of Type Strains, Phase IV (KMG-IV): sequencing the most valuable type-strain genomes for metagenomic binning, comparative biology and taxonomic classification.</title>
        <authorList>
            <person name="Goeker M."/>
        </authorList>
    </citation>
    <scope>NUCLEOTIDE SEQUENCE [LARGE SCALE GENOMIC DNA]</scope>
    <source>
        <strain evidence="2 3">DSM 23562</strain>
    </source>
</reference>
<keyword evidence="3" id="KW-1185">Reference proteome</keyword>
<dbReference type="EMBL" id="JACHGW010000004">
    <property type="protein sequence ID" value="MBB6052259.1"/>
    <property type="molecule type" value="Genomic_DNA"/>
</dbReference>
<dbReference type="Proteomes" id="UP000520814">
    <property type="component" value="Unassembled WGS sequence"/>
</dbReference>
<organism evidence="2 3">
    <name type="scientific">Armatimonas rosea</name>
    <dbReference type="NCBI Taxonomy" id="685828"/>
    <lineage>
        <taxon>Bacteria</taxon>
        <taxon>Bacillati</taxon>
        <taxon>Armatimonadota</taxon>
        <taxon>Armatimonadia</taxon>
        <taxon>Armatimonadales</taxon>
        <taxon>Armatimonadaceae</taxon>
        <taxon>Armatimonas</taxon>
    </lineage>
</organism>
<gene>
    <name evidence="2" type="ORF">HNQ39_004080</name>
</gene>